<evidence type="ECO:0008006" key="4">
    <source>
        <dbReference type="Google" id="ProtNLM"/>
    </source>
</evidence>
<dbReference type="Proteomes" id="UP000184241">
    <property type="component" value="Unassembled WGS sequence"/>
</dbReference>
<feature type="transmembrane region" description="Helical" evidence="1">
    <location>
        <begin position="38"/>
        <end position="60"/>
    </location>
</feature>
<dbReference type="AlphaFoldDB" id="A0A1M5UZX4"/>
<name>A0A1M5UZX4_9CLOT</name>
<dbReference type="EMBL" id="FQXU01000003">
    <property type="protein sequence ID" value="SHH68460.1"/>
    <property type="molecule type" value="Genomic_DNA"/>
</dbReference>
<protein>
    <recommendedName>
        <fullName evidence="4">5-bromo-4-chloroindolyl phosphate hydrolysis protein</fullName>
    </recommendedName>
</protein>
<feature type="transmembrane region" description="Helical" evidence="1">
    <location>
        <begin position="9"/>
        <end position="32"/>
    </location>
</feature>
<dbReference type="RefSeq" id="WP_073016733.1">
    <property type="nucleotide sequence ID" value="NZ_FQXU01000003.1"/>
</dbReference>
<sequence length="243" mass="28316">MSKNTITKLVVYNLVVALTAIVLFSPGLLNLFGKATGLISQSLIITLLLMIIFVFIYLNYSLLFAKKDSSVELKAETMRDVVKILNNNTYKKSFGKTIKTLINQIDSYTVLKDDILEDLEKRFDKNSLSYSKFYQTIQAMESVYFDMMKRTATKIENFNEDSYNTLKREDKNRDDLVIDERLEMYQKYLSDIETSIEQGDKILLRLDKCMFELCKLDNAEGDLDNMLEIKHLDELINNIKHYK</sequence>
<gene>
    <name evidence="2" type="ORF">SAMN02745941_00705</name>
</gene>
<keyword evidence="1" id="KW-0472">Membrane</keyword>
<accession>A0A1M5UZX4</accession>
<evidence type="ECO:0000313" key="3">
    <source>
        <dbReference type="Proteomes" id="UP000184241"/>
    </source>
</evidence>
<evidence type="ECO:0000256" key="1">
    <source>
        <dbReference type="SAM" id="Phobius"/>
    </source>
</evidence>
<reference evidence="2 3" key="1">
    <citation type="submission" date="2016-11" db="EMBL/GenBank/DDBJ databases">
        <authorList>
            <person name="Jaros S."/>
            <person name="Januszkiewicz K."/>
            <person name="Wedrychowicz H."/>
        </authorList>
    </citation>
    <scope>NUCLEOTIDE SEQUENCE [LARGE SCALE GENOMIC DNA]</scope>
    <source>
        <strain evidence="2 3">DSM 6191</strain>
    </source>
</reference>
<organism evidence="2 3">
    <name type="scientific">Clostridium intestinale DSM 6191</name>
    <dbReference type="NCBI Taxonomy" id="1121320"/>
    <lineage>
        <taxon>Bacteria</taxon>
        <taxon>Bacillati</taxon>
        <taxon>Bacillota</taxon>
        <taxon>Clostridia</taxon>
        <taxon>Eubacteriales</taxon>
        <taxon>Clostridiaceae</taxon>
        <taxon>Clostridium</taxon>
    </lineage>
</organism>
<evidence type="ECO:0000313" key="2">
    <source>
        <dbReference type="EMBL" id="SHH68460.1"/>
    </source>
</evidence>
<keyword evidence="1" id="KW-0812">Transmembrane</keyword>
<proteinExistence type="predicted"/>
<keyword evidence="1" id="KW-1133">Transmembrane helix</keyword>